<organism evidence="2 3">
    <name type="scientific">Plasmodium inui San Antonio 1</name>
    <dbReference type="NCBI Taxonomy" id="1237626"/>
    <lineage>
        <taxon>Eukaryota</taxon>
        <taxon>Sar</taxon>
        <taxon>Alveolata</taxon>
        <taxon>Apicomplexa</taxon>
        <taxon>Aconoidasida</taxon>
        <taxon>Haemosporida</taxon>
        <taxon>Plasmodiidae</taxon>
        <taxon>Plasmodium</taxon>
        <taxon>Plasmodium (Plasmodium)</taxon>
    </lineage>
</organism>
<evidence type="ECO:0000313" key="3">
    <source>
        <dbReference type="Proteomes" id="UP000030640"/>
    </source>
</evidence>
<accession>W7A0Y0</accession>
<dbReference type="EMBL" id="KI965480">
    <property type="protein sequence ID" value="EUD65290.1"/>
    <property type="molecule type" value="Genomic_DNA"/>
</dbReference>
<dbReference type="VEuPathDB" id="PlasmoDB:C922_04233"/>
<keyword evidence="3" id="KW-1185">Reference proteome</keyword>
<dbReference type="Proteomes" id="UP000030640">
    <property type="component" value="Unassembled WGS sequence"/>
</dbReference>
<evidence type="ECO:0000256" key="1">
    <source>
        <dbReference type="SAM" id="MobiDB-lite"/>
    </source>
</evidence>
<proteinExistence type="predicted"/>
<dbReference type="RefSeq" id="XP_008818040.1">
    <property type="nucleotide sequence ID" value="XM_008819818.1"/>
</dbReference>
<feature type="compositionally biased region" description="Basic and acidic residues" evidence="1">
    <location>
        <begin position="24"/>
        <end position="34"/>
    </location>
</feature>
<feature type="region of interest" description="Disordered" evidence="1">
    <location>
        <begin position="1"/>
        <end position="49"/>
    </location>
</feature>
<reference evidence="2 3" key="1">
    <citation type="submission" date="2013-02" db="EMBL/GenBank/DDBJ databases">
        <title>The Genome Sequence of Plasmodium inui San Antonio 1.</title>
        <authorList>
            <consortium name="The Broad Institute Genome Sequencing Platform"/>
            <consortium name="The Broad Institute Genome Sequencing Center for Infectious Disease"/>
            <person name="Neafsey D."/>
            <person name="Cheeseman I."/>
            <person name="Volkman S."/>
            <person name="Adams J."/>
            <person name="Walker B."/>
            <person name="Young S.K."/>
            <person name="Zeng Q."/>
            <person name="Gargeya S."/>
            <person name="Fitzgerald M."/>
            <person name="Haas B."/>
            <person name="Abouelleil A."/>
            <person name="Alvarado L."/>
            <person name="Arachchi H.M."/>
            <person name="Berlin A.M."/>
            <person name="Chapman S.B."/>
            <person name="Dewar J."/>
            <person name="Goldberg J."/>
            <person name="Griggs A."/>
            <person name="Gujja S."/>
            <person name="Hansen M."/>
            <person name="Howarth C."/>
            <person name="Imamovic A."/>
            <person name="Larimer J."/>
            <person name="McCowan C."/>
            <person name="Murphy C."/>
            <person name="Neiman D."/>
            <person name="Pearson M."/>
            <person name="Priest M."/>
            <person name="Roberts A."/>
            <person name="Saif S."/>
            <person name="Shea T."/>
            <person name="Sisk P."/>
            <person name="Sykes S."/>
            <person name="Wortman J."/>
            <person name="Nusbaum C."/>
            <person name="Birren B."/>
        </authorList>
    </citation>
    <scope>NUCLEOTIDE SEQUENCE [LARGE SCALE GENOMIC DNA]</scope>
    <source>
        <strain evidence="2 3">San Antonio 1</strain>
    </source>
</reference>
<name>W7A0Y0_9APIC</name>
<sequence>MWNTSKQLTATEKILKNRPKQLYNKKEGSMDKITKPLPQTELSQMKELNNSRNYSSKVLKVA</sequence>
<gene>
    <name evidence="2" type="ORF">C922_04233</name>
</gene>
<protein>
    <submittedName>
        <fullName evidence="2">Uncharacterized protein</fullName>
    </submittedName>
</protein>
<feature type="compositionally biased region" description="Polar residues" evidence="1">
    <location>
        <begin position="1"/>
        <end position="10"/>
    </location>
</feature>
<evidence type="ECO:0000313" key="2">
    <source>
        <dbReference type="EMBL" id="EUD65290.1"/>
    </source>
</evidence>
<dbReference type="GeneID" id="20039507"/>
<feature type="compositionally biased region" description="Polar residues" evidence="1">
    <location>
        <begin position="40"/>
        <end position="49"/>
    </location>
</feature>
<dbReference type="AlphaFoldDB" id="W7A0Y0"/>